<dbReference type="Proteomes" id="UP000480178">
    <property type="component" value="Chromosome"/>
</dbReference>
<keyword evidence="2" id="KW-0238">DNA-binding</keyword>
<gene>
    <name evidence="6" type="ORF">GXP67_15135</name>
</gene>
<protein>
    <submittedName>
        <fullName evidence="6">AraC family transcriptional regulator</fullName>
    </submittedName>
</protein>
<accession>A0A6C0GIP9</accession>
<keyword evidence="4" id="KW-1133">Transmembrane helix</keyword>
<keyword evidence="1" id="KW-0805">Transcription regulation</keyword>
<feature type="transmembrane region" description="Helical" evidence="4">
    <location>
        <begin position="157"/>
        <end position="174"/>
    </location>
</feature>
<evidence type="ECO:0000259" key="5">
    <source>
        <dbReference type="PROSITE" id="PS01124"/>
    </source>
</evidence>
<dbReference type="GO" id="GO:0043565">
    <property type="term" value="F:sequence-specific DNA binding"/>
    <property type="evidence" value="ECO:0007669"/>
    <property type="project" value="InterPro"/>
</dbReference>
<keyword evidence="7" id="KW-1185">Reference proteome</keyword>
<evidence type="ECO:0000256" key="2">
    <source>
        <dbReference type="ARBA" id="ARBA00023125"/>
    </source>
</evidence>
<sequence>MTIISGSELWNIIILVGAVQGFILSVLLFFRKQPGKVSNRLLASLIFLLALACCNLYITESGLYEDYVFVQILQQVFPFIIIMPIGPLIYFYIQSLVNSDFRMNAIRYRHFYPVIIDLVPRLLVWIFLAGLLIGIFQIEEGPEWGDFIDSYNTYSDIPRWLSITLYVLVTKRFLTNLSEEKQNTSDSDSLTQARIRWIHQFLHAFLAFQVIWFIFLVPYIIPSTRGYLLDNMSYYPIYIPLAILIYWLAFKGYLHTQLISSETVTIQFPLSSGPQQIPASTLSFPREEAAAYIGSLKKAMQEDKLYLEPSLNVQAVSNHTHIPPKTISYILNNYEKKSFNEFVNEYRIAEVKRRLVEKANEHLTISGIALDCGFNSQATFQRAFKSAVGVSPKEYLSLQPQKSA</sequence>
<evidence type="ECO:0000313" key="7">
    <source>
        <dbReference type="Proteomes" id="UP000480178"/>
    </source>
</evidence>
<dbReference type="PROSITE" id="PS01124">
    <property type="entry name" value="HTH_ARAC_FAMILY_2"/>
    <property type="match status" value="1"/>
</dbReference>
<evidence type="ECO:0000256" key="1">
    <source>
        <dbReference type="ARBA" id="ARBA00023015"/>
    </source>
</evidence>
<feature type="transmembrane region" description="Helical" evidence="4">
    <location>
        <begin position="114"/>
        <end position="137"/>
    </location>
</feature>
<keyword evidence="3" id="KW-0804">Transcription</keyword>
<dbReference type="AlphaFoldDB" id="A0A6C0GIP9"/>
<dbReference type="InterPro" id="IPR018062">
    <property type="entry name" value="HTH_AraC-typ_CS"/>
</dbReference>
<evidence type="ECO:0000256" key="3">
    <source>
        <dbReference type="ARBA" id="ARBA00023163"/>
    </source>
</evidence>
<reference evidence="6 7" key="1">
    <citation type="submission" date="2020-01" db="EMBL/GenBank/DDBJ databases">
        <authorList>
            <person name="Kim M.K."/>
        </authorList>
    </citation>
    <scope>NUCLEOTIDE SEQUENCE [LARGE SCALE GENOMIC DNA]</scope>
    <source>
        <strain evidence="6 7">172606-1</strain>
    </source>
</reference>
<dbReference type="RefSeq" id="WP_162443900.1">
    <property type="nucleotide sequence ID" value="NZ_CP048222.1"/>
</dbReference>
<evidence type="ECO:0000256" key="4">
    <source>
        <dbReference type="SAM" id="Phobius"/>
    </source>
</evidence>
<feature type="transmembrane region" description="Helical" evidence="4">
    <location>
        <begin position="42"/>
        <end position="60"/>
    </location>
</feature>
<dbReference type="PANTHER" id="PTHR43280:SF29">
    <property type="entry name" value="ARAC-FAMILY TRANSCRIPTIONAL REGULATOR"/>
    <property type="match status" value="1"/>
</dbReference>
<proteinExistence type="predicted"/>
<dbReference type="PROSITE" id="PS00041">
    <property type="entry name" value="HTH_ARAC_FAMILY_1"/>
    <property type="match status" value="1"/>
</dbReference>
<keyword evidence="4" id="KW-0812">Transmembrane</keyword>
<dbReference type="EMBL" id="CP048222">
    <property type="protein sequence ID" value="QHT67878.1"/>
    <property type="molecule type" value="Genomic_DNA"/>
</dbReference>
<dbReference type="GO" id="GO:0003700">
    <property type="term" value="F:DNA-binding transcription factor activity"/>
    <property type="evidence" value="ECO:0007669"/>
    <property type="project" value="InterPro"/>
</dbReference>
<dbReference type="SUPFAM" id="SSF46689">
    <property type="entry name" value="Homeodomain-like"/>
    <property type="match status" value="1"/>
</dbReference>
<name>A0A6C0GIP9_9BACT</name>
<feature type="transmembrane region" description="Helical" evidence="4">
    <location>
        <begin position="72"/>
        <end position="93"/>
    </location>
</feature>
<feature type="transmembrane region" description="Helical" evidence="4">
    <location>
        <begin position="201"/>
        <end position="221"/>
    </location>
</feature>
<organism evidence="6 7">
    <name type="scientific">Rhodocytophaga rosea</name>
    <dbReference type="NCBI Taxonomy" id="2704465"/>
    <lineage>
        <taxon>Bacteria</taxon>
        <taxon>Pseudomonadati</taxon>
        <taxon>Bacteroidota</taxon>
        <taxon>Cytophagia</taxon>
        <taxon>Cytophagales</taxon>
        <taxon>Rhodocytophagaceae</taxon>
        <taxon>Rhodocytophaga</taxon>
    </lineage>
</organism>
<feature type="transmembrane region" description="Helical" evidence="4">
    <location>
        <begin position="12"/>
        <end position="30"/>
    </location>
</feature>
<feature type="transmembrane region" description="Helical" evidence="4">
    <location>
        <begin position="233"/>
        <end position="250"/>
    </location>
</feature>
<evidence type="ECO:0000313" key="6">
    <source>
        <dbReference type="EMBL" id="QHT67878.1"/>
    </source>
</evidence>
<dbReference type="Gene3D" id="1.10.10.60">
    <property type="entry name" value="Homeodomain-like"/>
    <property type="match status" value="1"/>
</dbReference>
<dbReference type="InterPro" id="IPR009057">
    <property type="entry name" value="Homeodomain-like_sf"/>
</dbReference>
<dbReference type="PANTHER" id="PTHR43280">
    <property type="entry name" value="ARAC-FAMILY TRANSCRIPTIONAL REGULATOR"/>
    <property type="match status" value="1"/>
</dbReference>
<dbReference type="PRINTS" id="PR00032">
    <property type="entry name" value="HTHARAC"/>
</dbReference>
<dbReference type="SMART" id="SM00342">
    <property type="entry name" value="HTH_ARAC"/>
    <property type="match status" value="1"/>
</dbReference>
<dbReference type="KEGG" id="rhoz:GXP67_15135"/>
<dbReference type="InterPro" id="IPR018060">
    <property type="entry name" value="HTH_AraC"/>
</dbReference>
<dbReference type="Pfam" id="PF12833">
    <property type="entry name" value="HTH_18"/>
    <property type="match status" value="1"/>
</dbReference>
<keyword evidence="4" id="KW-0472">Membrane</keyword>
<feature type="domain" description="HTH araC/xylS-type" evidence="5">
    <location>
        <begin position="297"/>
        <end position="398"/>
    </location>
</feature>
<dbReference type="InterPro" id="IPR020449">
    <property type="entry name" value="Tscrpt_reg_AraC-type_HTH"/>
</dbReference>